<protein>
    <recommendedName>
        <fullName evidence="4 10">Outer-membrane lipoprotein carrier protein</fullName>
    </recommendedName>
</protein>
<dbReference type="InterPro" id="IPR029046">
    <property type="entry name" value="LolA/LolB/LppX"/>
</dbReference>
<keyword evidence="12" id="KW-1185">Reference proteome</keyword>
<dbReference type="Proteomes" id="UP000297729">
    <property type="component" value="Unassembled WGS sequence"/>
</dbReference>
<dbReference type="Pfam" id="PF03548">
    <property type="entry name" value="LolA"/>
    <property type="match status" value="1"/>
</dbReference>
<evidence type="ECO:0000256" key="2">
    <source>
        <dbReference type="ARBA" id="ARBA00007615"/>
    </source>
</evidence>
<dbReference type="HAMAP" id="MF_00240">
    <property type="entry name" value="LolA"/>
    <property type="match status" value="1"/>
</dbReference>
<dbReference type="AlphaFoldDB" id="A0A4Y9S7J9"/>
<dbReference type="InterPro" id="IPR004564">
    <property type="entry name" value="OM_lipoprot_carrier_LolA-like"/>
</dbReference>
<keyword evidence="6 10" id="KW-0732">Signal</keyword>
<evidence type="ECO:0000313" key="11">
    <source>
        <dbReference type="EMBL" id="TFW15508.1"/>
    </source>
</evidence>
<dbReference type="NCBIfam" id="NF000661">
    <property type="entry name" value="PRK00031.1-3"/>
    <property type="match status" value="1"/>
</dbReference>
<feature type="chain" id="PRO_5021521575" description="Outer-membrane lipoprotein carrier protein" evidence="10">
    <location>
        <begin position="23"/>
        <end position="209"/>
    </location>
</feature>
<dbReference type="CDD" id="cd16325">
    <property type="entry name" value="LolA"/>
    <property type="match status" value="1"/>
</dbReference>
<evidence type="ECO:0000256" key="1">
    <source>
        <dbReference type="ARBA" id="ARBA00004418"/>
    </source>
</evidence>
<name>A0A4Y9S7J9_9BURK</name>
<comment type="similarity">
    <text evidence="2 10">Belongs to the LolA family.</text>
</comment>
<evidence type="ECO:0000256" key="5">
    <source>
        <dbReference type="ARBA" id="ARBA00022448"/>
    </source>
</evidence>
<keyword evidence="5 10" id="KW-0813">Transport</keyword>
<keyword evidence="9 10" id="KW-0143">Chaperone</keyword>
<keyword evidence="7 10" id="KW-0574">Periplasm</keyword>
<dbReference type="OrthoDB" id="9787361at2"/>
<evidence type="ECO:0000256" key="9">
    <source>
        <dbReference type="ARBA" id="ARBA00023186"/>
    </source>
</evidence>
<dbReference type="EMBL" id="SPVG01000253">
    <property type="protein sequence ID" value="TFW15508.1"/>
    <property type="molecule type" value="Genomic_DNA"/>
</dbReference>
<feature type="signal peptide" evidence="10">
    <location>
        <begin position="1"/>
        <end position="22"/>
    </location>
</feature>
<sequence precursor="true">MMRFKSAMALGAGLLLAGFAHASALEQFKSFVASTKAARGEFVQRQVKGSTEAPKVSTPASGTFVFARPGKFIWTYSKPYEQVLQADGDQLFVYDKDLNQVTVKKLGDALGSSPAAILFGSNDLEKNFTLSEGGSKDGLEWLKAVPKGKDTSFEQINIGLRNGLPEAMELKDSFGQTSVLKFSKIEKNPALSATSFKFVIPKGADVFNN</sequence>
<evidence type="ECO:0000256" key="3">
    <source>
        <dbReference type="ARBA" id="ARBA00011245"/>
    </source>
</evidence>
<dbReference type="GO" id="GO:0044874">
    <property type="term" value="P:lipoprotein localization to outer membrane"/>
    <property type="evidence" value="ECO:0007669"/>
    <property type="project" value="UniProtKB-UniRule"/>
</dbReference>
<dbReference type="GO" id="GO:0042597">
    <property type="term" value="C:periplasmic space"/>
    <property type="evidence" value="ECO:0007669"/>
    <property type="project" value="UniProtKB-SubCell"/>
</dbReference>
<dbReference type="GO" id="GO:0042953">
    <property type="term" value="P:lipoprotein transport"/>
    <property type="evidence" value="ECO:0007669"/>
    <property type="project" value="InterPro"/>
</dbReference>
<dbReference type="NCBIfam" id="TIGR00547">
    <property type="entry name" value="lolA"/>
    <property type="match status" value="1"/>
</dbReference>
<dbReference type="Gene3D" id="2.50.20.10">
    <property type="entry name" value="Lipoprotein localisation LolA/LolB/LppX"/>
    <property type="match status" value="1"/>
</dbReference>
<dbReference type="PANTHER" id="PTHR35869">
    <property type="entry name" value="OUTER-MEMBRANE LIPOPROTEIN CARRIER PROTEIN"/>
    <property type="match status" value="1"/>
</dbReference>
<evidence type="ECO:0000256" key="10">
    <source>
        <dbReference type="HAMAP-Rule" id="MF_00240"/>
    </source>
</evidence>
<dbReference type="PANTHER" id="PTHR35869:SF1">
    <property type="entry name" value="OUTER-MEMBRANE LIPOPROTEIN CARRIER PROTEIN"/>
    <property type="match status" value="1"/>
</dbReference>
<comment type="function">
    <text evidence="10">Participates in the translocation of lipoproteins from the inner membrane to the outer membrane. Only forms a complex with a lipoprotein if the residue after the N-terminal Cys is not an aspartate (The Asp acts as a targeting signal to indicate that the lipoprotein should stay in the inner membrane).</text>
</comment>
<dbReference type="InterPro" id="IPR018323">
    <property type="entry name" value="OM_lipoprot_carrier_LolA_Pbac"/>
</dbReference>
<keyword evidence="11" id="KW-0449">Lipoprotein</keyword>
<evidence type="ECO:0000256" key="8">
    <source>
        <dbReference type="ARBA" id="ARBA00022927"/>
    </source>
</evidence>
<comment type="caution">
    <text evidence="11">The sequence shown here is derived from an EMBL/GenBank/DDBJ whole genome shotgun (WGS) entry which is preliminary data.</text>
</comment>
<comment type="subunit">
    <text evidence="3 10">Monomer.</text>
</comment>
<accession>A0A4Y9S7J9</accession>
<evidence type="ECO:0000256" key="6">
    <source>
        <dbReference type="ARBA" id="ARBA00022729"/>
    </source>
</evidence>
<dbReference type="SUPFAM" id="SSF89392">
    <property type="entry name" value="Prokaryotic lipoproteins and lipoprotein localization factors"/>
    <property type="match status" value="1"/>
</dbReference>
<dbReference type="RefSeq" id="WP_135204507.1">
    <property type="nucleotide sequence ID" value="NZ_SPVG01000253.1"/>
</dbReference>
<keyword evidence="8 10" id="KW-0653">Protein transport</keyword>
<evidence type="ECO:0000313" key="12">
    <source>
        <dbReference type="Proteomes" id="UP000297729"/>
    </source>
</evidence>
<evidence type="ECO:0000256" key="7">
    <source>
        <dbReference type="ARBA" id="ARBA00022764"/>
    </source>
</evidence>
<reference evidence="11 12" key="1">
    <citation type="submission" date="2019-03" db="EMBL/GenBank/DDBJ databases">
        <title>Draft Genome Sequence of Duganella callidus sp. nov., a Novel Duganella Species Isolated from Cultivated Soil.</title>
        <authorList>
            <person name="Raths R."/>
            <person name="Peta V."/>
            <person name="Bucking H."/>
        </authorList>
    </citation>
    <scope>NUCLEOTIDE SEQUENCE [LARGE SCALE GENOMIC DNA]</scope>
    <source>
        <strain evidence="11 12">DN04</strain>
    </source>
</reference>
<evidence type="ECO:0000256" key="4">
    <source>
        <dbReference type="ARBA" id="ARBA00014035"/>
    </source>
</evidence>
<comment type="subcellular location">
    <subcellularLocation>
        <location evidence="1 10">Periplasm</location>
    </subcellularLocation>
</comment>
<organism evidence="11 12">
    <name type="scientific">Duganella callida</name>
    <dbReference type="NCBI Taxonomy" id="2561932"/>
    <lineage>
        <taxon>Bacteria</taxon>
        <taxon>Pseudomonadati</taxon>
        <taxon>Pseudomonadota</taxon>
        <taxon>Betaproteobacteria</taxon>
        <taxon>Burkholderiales</taxon>
        <taxon>Oxalobacteraceae</taxon>
        <taxon>Telluria group</taxon>
        <taxon>Duganella</taxon>
    </lineage>
</organism>
<proteinExistence type="inferred from homology"/>
<gene>
    <name evidence="10 11" type="primary">lolA</name>
    <name evidence="11" type="ORF">E4L98_26350</name>
</gene>